<dbReference type="Proteomes" id="UP000298133">
    <property type="component" value="Unassembled WGS sequence"/>
</dbReference>
<feature type="transmembrane region" description="Helical" evidence="7">
    <location>
        <begin position="20"/>
        <end position="52"/>
    </location>
</feature>
<dbReference type="Pfam" id="PF02687">
    <property type="entry name" value="FtsX"/>
    <property type="match status" value="1"/>
</dbReference>
<dbReference type="GO" id="GO:0044874">
    <property type="term" value="P:lipoprotein localization to outer membrane"/>
    <property type="evidence" value="ECO:0007669"/>
    <property type="project" value="TreeGrafter"/>
</dbReference>
<keyword evidence="6 7" id="KW-0472">Membrane</keyword>
<dbReference type="Pfam" id="PF12704">
    <property type="entry name" value="MacB_PCD"/>
    <property type="match status" value="1"/>
</dbReference>
<evidence type="ECO:0000313" key="10">
    <source>
        <dbReference type="EMBL" id="TFH69138.1"/>
    </source>
</evidence>
<comment type="similarity">
    <text evidence="2">Belongs to the ABC-4 integral membrane protein family. LolC/E subfamily.</text>
</comment>
<dbReference type="PANTHER" id="PTHR30489">
    <property type="entry name" value="LIPOPROTEIN-RELEASING SYSTEM TRANSMEMBRANE PROTEIN LOLE"/>
    <property type="match status" value="1"/>
</dbReference>
<evidence type="ECO:0000313" key="11">
    <source>
        <dbReference type="Proteomes" id="UP000298133"/>
    </source>
</evidence>
<accession>A0A4Y8UKZ7</accession>
<evidence type="ECO:0000256" key="5">
    <source>
        <dbReference type="ARBA" id="ARBA00022989"/>
    </source>
</evidence>
<dbReference type="EMBL" id="SPIA01000001">
    <property type="protein sequence ID" value="TFH69138.1"/>
    <property type="molecule type" value="Genomic_DNA"/>
</dbReference>
<protein>
    <submittedName>
        <fullName evidence="10">FtsX-like permease family protein</fullName>
    </submittedName>
</protein>
<dbReference type="InterPro" id="IPR025857">
    <property type="entry name" value="MacB_PCD"/>
</dbReference>
<feature type="domain" description="MacB-like periplasmic core" evidence="9">
    <location>
        <begin position="33"/>
        <end position="199"/>
    </location>
</feature>
<keyword evidence="5 7" id="KW-1133">Transmembrane helix</keyword>
<name>A0A4Y8UKZ7_9GAMM</name>
<evidence type="ECO:0000256" key="1">
    <source>
        <dbReference type="ARBA" id="ARBA00004651"/>
    </source>
</evidence>
<evidence type="ECO:0000256" key="6">
    <source>
        <dbReference type="ARBA" id="ARBA00023136"/>
    </source>
</evidence>
<feature type="transmembrane region" description="Helical" evidence="7">
    <location>
        <begin position="320"/>
        <end position="341"/>
    </location>
</feature>
<dbReference type="InterPro" id="IPR003838">
    <property type="entry name" value="ABC3_permease_C"/>
</dbReference>
<keyword evidence="11" id="KW-1185">Reference proteome</keyword>
<evidence type="ECO:0000256" key="2">
    <source>
        <dbReference type="ARBA" id="ARBA00005236"/>
    </source>
</evidence>
<comment type="subcellular location">
    <subcellularLocation>
        <location evidence="1">Cell membrane</location>
        <topology evidence="1">Multi-pass membrane protein</topology>
    </subcellularLocation>
</comment>
<evidence type="ECO:0000259" key="9">
    <source>
        <dbReference type="Pfam" id="PF12704"/>
    </source>
</evidence>
<feature type="transmembrane region" description="Helical" evidence="7">
    <location>
        <begin position="260"/>
        <end position="281"/>
    </location>
</feature>
<evidence type="ECO:0000256" key="7">
    <source>
        <dbReference type="SAM" id="Phobius"/>
    </source>
</evidence>
<feature type="domain" description="ABC3 transporter permease C-terminal" evidence="8">
    <location>
        <begin position="263"/>
        <end position="394"/>
    </location>
</feature>
<sequence>MQHLPSRLIAQRYFSGGLRGWSALLVGAGLARLAVGGLAVSVALLVVVLSVMNGFERELRERILAFVPHVELDYHSGERAQSDYQQLLGEPQLRQMTPFAQTEGLLYVGGRSRAINVLGLQAQQLPRGWATVLATPQQLQGDGILLSAALAEQLKLAIGERLTLLLGSGAERAATIGHRQIVGLFNTHTELDQHTVLVAESSLASTAAVRRGWQIQLNEPLDSRRWSRAVYPALSTDARLNDWRQSHGNLYQAIKLSRQLVVLLILLTVAIAAFNVVAMLVMSVERRRGDIAILQTLGLQRGGIVALYSLLALRIGSAGVALGLIAGLLLCQAVAPLFAALQGWLEWPLLSTEVYPIDYLPVDVRTGDLLVISVTTLLLTLLAAIYPARRASAILPATELRSE</sequence>
<comment type="caution">
    <text evidence="10">The sequence shown here is derived from an EMBL/GenBank/DDBJ whole genome shotgun (WGS) entry which is preliminary data.</text>
</comment>
<dbReference type="GO" id="GO:0098797">
    <property type="term" value="C:plasma membrane protein complex"/>
    <property type="evidence" value="ECO:0007669"/>
    <property type="project" value="TreeGrafter"/>
</dbReference>
<organism evidence="10 11">
    <name type="scientific">Gammaproteobacteria bacterium LSUCC0057</name>
    <dbReference type="NCBI Taxonomy" id="2559237"/>
    <lineage>
        <taxon>Bacteria</taxon>
        <taxon>Pseudomonadati</taxon>
        <taxon>Pseudomonadota</taxon>
        <taxon>Gammaproteobacteria</taxon>
        <taxon>Cellvibrionales</taxon>
        <taxon>Porticoccaceae</taxon>
        <taxon>SAR92 clade</taxon>
    </lineage>
</organism>
<reference evidence="10 11" key="1">
    <citation type="submission" date="2019-03" db="EMBL/GenBank/DDBJ databases">
        <title>Draft genome of Gammaproteobacteria bacterium LSUCC0057, a member of the SAR92 clade.</title>
        <authorList>
            <person name="Lanclos V.C."/>
            <person name="Doiron C."/>
            <person name="Henson M.W."/>
            <person name="Thrash J.C."/>
        </authorList>
    </citation>
    <scope>NUCLEOTIDE SEQUENCE [LARGE SCALE GENOMIC DNA]</scope>
    <source>
        <strain evidence="10 11">LSUCC0057</strain>
    </source>
</reference>
<feature type="transmembrane region" description="Helical" evidence="7">
    <location>
        <begin position="369"/>
        <end position="388"/>
    </location>
</feature>
<dbReference type="InterPro" id="IPR051447">
    <property type="entry name" value="Lipoprotein-release_system"/>
</dbReference>
<evidence type="ECO:0000256" key="4">
    <source>
        <dbReference type="ARBA" id="ARBA00022692"/>
    </source>
</evidence>
<dbReference type="PANTHER" id="PTHR30489:SF0">
    <property type="entry name" value="LIPOPROTEIN-RELEASING SYSTEM TRANSMEMBRANE PROTEIN LOLE"/>
    <property type="match status" value="1"/>
</dbReference>
<feature type="transmembrane region" description="Helical" evidence="7">
    <location>
        <begin position="293"/>
        <end position="313"/>
    </location>
</feature>
<dbReference type="AlphaFoldDB" id="A0A4Y8UKZ7"/>
<keyword evidence="4 7" id="KW-0812">Transmembrane</keyword>
<gene>
    <name evidence="10" type="ORF">E3W66_04200</name>
</gene>
<evidence type="ECO:0000256" key="3">
    <source>
        <dbReference type="ARBA" id="ARBA00022475"/>
    </source>
</evidence>
<keyword evidence="3" id="KW-1003">Cell membrane</keyword>
<dbReference type="OrthoDB" id="9808461at2"/>
<evidence type="ECO:0000259" key="8">
    <source>
        <dbReference type="Pfam" id="PF02687"/>
    </source>
</evidence>
<proteinExistence type="inferred from homology"/>